<name>A0A0V8RUE9_PYROC</name>
<sequence length="91" mass="9586">MWKSLVGAGMAGGEAVLDLTALTTVCGDYTVHILSKLKALASGERLVVRARAGDRGLVEAAALSLEKAGIARILEKGEREGTFYVVLEKRG</sequence>
<dbReference type="Proteomes" id="UP000053352">
    <property type="component" value="Unassembled WGS sequence"/>
</dbReference>
<dbReference type="AlphaFoldDB" id="A0A0V8RUE9"/>
<gene>
    <name evidence="1" type="ORF">CF15_01965</name>
</gene>
<organism evidence="1 2">
    <name type="scientific">Pyrodictium occultum</name>
    <dbReference type="NCBI Taxonomy" id="2309"/>
    <lineage>
        <taxon>Archaea</taxon>
        <taxon>Thermoproteota</taxon>
        <taxon>Thermoprotei</taxon>
        <taxon>Desulfurococcales</taxon>
        <taxon>Pyrodictiaceae</taxon>
        <taxon>Pyrodictium</taxon>
    </lineage>
</organism>
<proteinExistence type="predicted"/>
<dbReference type="STRING" id="2309.CF15_01965"/>
<evidence type="ECO:0000313" key="2">
    <source>
        <dbReference type="Proteomes" id="UP000053352"/>
    </source>
</evidence>
<accession>A0A0V8RUE9</accession>
<reference evidence="1 2" key="1">
    <citation type="submission" date="2015-11" db="EMBL/GenBank/DDBJ databases">
        <title>Genome sequence of Pyrodictium occultum PL-19, a marine hyperthermophilic archaeon isolated from Volcano, Italy.</title>
        <authorList>
            <person name="Utturkar S."/>
            <person name="Huber H."/>
            <person name="Leptihn S."/>
            <person name="Brown S."/>
            <person name="Stetter K.O."/>
            <person name="Podar M."/>
        </authorList>
    </citation>
    <scope>NUCLEOTIDE SEQUENCE [LARGE SCALE GENOMIC DNA]</scope>
    <source>
        <strain evidence="1 2">PL-19</strain>
    </source>
</reference>
<keyword evidence="2" id="KW-1185">Reference proteome</keyword>
<protein>
    <submittedName>
        <fullName evidence="1">Uncharacterized protein</fullName>
    </submittedName>
</protein>
<comment type="caution">
    <text evidence="1">The sequence shown here is derived from an EMBL/GenBank/DDBJ whole genome shotgun (WGS) entry which is preliminary data.</text>
</comment>
<dbReference type="EMBL" id="LNTB01000001">
    <property type="protein sequence ID" value="KSW11619.1"/>
    <property type="molecule type" value="Genomic_DNA"/>
</dbReference>
<evidence type="ECO:0000313" key="1">
    <source>
        <dbReference type="EMBL" id="KSW11619.1"/>
    </source>
</evidence>